<evidence type="ECO:0000256" key="5">
    <source>
        <dbReference type="ARBA" id="ARBA00023136"/>
    </source>
</evidence>
<dbReference type="Pfam" id="PF13850">
    <property type="entry name" value="ERGIC_N"/>
    <property type="match status" value="1"/>
</dbReference>
<name>A0ABQ6NCZ8_9STRA</name>
<evidence type="ECO:0000313" key="10">
    <source>
        <dbReference type="Proteomes" id="UP001165060"/>
    </source>
</evidence>
<dbReference type="Proteomes" id="UP001165060">
    <property type="component" value="Unassembled WGS sequence"/>
</dbReference>
<evidence type="ECO:0000259" key="7">
    <source>
        <dbReference type="Pfam" id="PF07970"/>
    </source>
</evidence>
<sequence length="474" mass="50092">MRRRVLDDSAPRPPSSPSPSLTPSSVLRTVDVFPKLSPDFSSPASKTSALSTRIFLSLSLALLLSDFLSFLAVRSAGCESVSVDTSLSPPLSSVTPGSDSGGASSHGLRINLNITFPALACEDVHLDAMDVAGDNQLNLDDSWAKHRLGKDGRVLHETAMEEVANEGEKERGGAEPLPAGYCGDCYGAGEGAGACCNTCRELLDAYDLKGWSTKSLGATAEQCRREGYSGGDKLTKLGEGCNLSGSMRVNKVAGNFHVAMGNSVVKDGRHIHQFLPADAPNYNTTHEIHELSFGERVPGQASPLDGRRRVAVATTGLYQYFVKIVPTSYTDSSGVRTQTNSYSHTERFRPLLMDMYDEDLYDGDEAGHHVPGNQHSLNHGHHLVNTGVLPGVFFVYEINPFAIETDMTCRRPEGGALHFAVRAMSVTGGVYTVSGWLAAALERVLAGGLGAAGGGGGGSWGGEGAGAGVSLRGY</sequence>
<keyword evidence="5" id="KW-0472">Membrane</keyword>
<evidence type="ECO:0000256" key="2">
    <source>
        <dbReference type="ARBA" id="ARBA00005648"/>
    </source>
</evidence>
<feature type="domain" description="Endoplasmic reticulum vesicle transporter C-terminal" evidence="7">
    <location>
        <begin position="185"/>
        <end position="436"/>
    </location>
</feature>
<comment type="similarity">
    <text evidence="2">Belongs to the ERGIC family.</text>
</comment>
<dbReference type="PANTHER" id="PTHR10984">
    <property type="entry name" value="ENDOPLASMIC RETICULUM-GOLGI INTERMEDIATE COMPARTMENT PROTEIN"/>
    <property type="match status" value="1"/>
</dbReference>
<dbReference type="InterPro" id="IPR045888">
    <property type="entry name" value="Erv"/>
</dbReference>
<comment type="subcellular location">
    <subcellularLocation>
        <location evidence="1">Membrane</location>
        <topology evidence="1">Multi-pass membrane protein</topology>
    </subcellularLocation>
</comment>
<keyword evidence="4" id="KW-1133">Transmembrane helix</keyword>
<evidence type="ECO:0000313" key="9">
    <source>
        <dbReference type="EMBL" id="GMI58150.1"/>
    </source>
</evidence>
<comment type="caution">
    <text evidence="9">The sequence shown here is derived from an EMBL/GenBank/DDBJ whole genome shotgun (WGS) entry which is preliminary data.</text>
</comment>
<evidence type="ECO:0000256" key="6">
    <source>
        <dbReference type="SAM" id="MobiDB-lite"/>
    </source>
</evidence>
<reference evidence="9 10" key="1">
    <citation type="journal article" date="2023" name="Commun. Biol.">
        <title>Genome analysis of Parmales, the sister group of diatoms, reveals the evolutionary specialization of diatoms from phago-mixotrophs to photoautotrophs.</title>
        <authorList>
            <person name="Ban H."/>
            <person name="Sato S."/>
            <person name="Yoshikawa S."/>
            <person name="Yamada K."/>
            <person name="Nakamura Y."/>
            <person name="Ichinomiya M."/>
            <person name="Sato N."/>
            <person name="Blanc-Mathieu R."/>
            <person name="Endo H."/>
            <person name="Kuwata A."/>
            <person name="Ogata H."/>
        </authorList>
    </citation>
    <scope>NUCLEOTIDE SEQUENCE [LARGE SCALE GENOMIC DNA]</scope>
</reference>
<evidence type="ECO:0000259" key="8">
    <source>
        <dbReference type="Pfam" id="PF13850"/>
    </source>
</evidence>
<feature type="compositionally biased region" description="Low complexity" evidence="6">
    <location>
        <begin position="83"/>
        <end position="98"/>
    </location>
</feature>
<dbReference type="PANTHER" id="PTHR10984:SF25">
    <property type="entry name" value="ENDOPLASMIC RETICULUM-GOLGI INTERMEDIATE COMPARTMENT PROTEIN 3"/>
    <property type="match status" value="1"/>
</dbReference>
<evidence type="ECO:0000256" key="4">
    <source>
        <dbReference type="ARBA" id="ARBA00022989"/>
    </source>
</evidence>
<feature type="region of interest" description="Disordered" evidence="6">
    <location>
        <begin position="1"/>
        <end position="23"/>
    </location>
</feature>
<keyword evidence="10" id="KW-1185">Reference proteome</keyword>
<gene>
    <name evidence="9" type="ORF">TeGR_g1629</name>
</gene>
<proteinExistence type="inferred from homology"/>
<keyword evidence="3" id="KW-0812">Transmembrane</keyword>
<accession>A0ABQ6NCZ8</accession>
<dbReference type="Pfam" id="PF07970">
    <property type="entry name" value="COPIIcoated_ERV"/>
    <property type="match status" value="1"/>
</dbReference>
<evidence type="ECO:0008006" key="11">
    <source>
        <dbReference type="Google" id="ProtNLM"/>
    </source>
</evidence>
<feature type="region of interest" description="Disordered" evidence="6">
    <location>
        <begin position="83"/>
        <end position="102"/>
    </location>
</feature>
<organism evidence="9 10">
    <name type="scientific">Tetraparma gracilis</name>
    <dbReference type="NCBI Taxonomy" id="2962635"/>
    <lineage>
        <taxon>Eukaryota</taxon>
        <taxon>Sar</taxon>
        <taxon>Stramenopiles</taxon>
        <taxon>Ochrophyta</taxon>
        <taxon>Bolidophyceae</taxon>
        <taxon>Parmales</taxon>
        <taxon>Triparmaceae</taxon>
        <taxon>Tetraparma</taxon>
    </lineage>
</organism>
<dbReference type="EMBL" id="BRYB01006460">
    <property type="protein sequence ID" value="GMI58150.1"/>
    <property type="molecule type" value="Genomic_DNA"/>
</dbReference>
<dbReference type="InterPro" id="IPR039542">
    <property type="entry name" value="Erv_N"/>
</dbReference>
<evidence type="ECO:0000256" key="1">
    <source>
        <dbReference type="ARBA" id="ARBA00004141"/>
    </source>
</evidence>
<evidence type="ECO:0000256" key="3">
    <source>
        <dbReference type="ARBA" id="ARBA00022692"/>
    </source>
</evidence>
<protein>
    <recommendedName>
        <fullName evidence="11">Endoplasmic reticulum vesicle transporter-domain-containing protein</fullName>
    </recommendedName>
</protein>
<dbReference type="InterPro" id="IPR012936">
    <property type="entry name" value="Erv_C"/>
</dbReference>
<feature type="compositionally biased region" description="Basic and acidic residues" evidence="6">
    <location>
        <begin position="1"/>
        <end position="10"/>
    </location>
</feature>
<feature type="domain" description="Endoplasmic reticulum vesicle transporter N-terminal" evidence="8">
    <location>
        <begin position="27"/>
        <end position="137"/>
    </location>
</feature>